<dbReference type="EMBL" id="QNVV01000019">
    <property type="protein sequence ID" value="REC44667.1"/>
    <property type="molecule type" value="Genomic_DNA"/>
</dbReference>
<dbReference type="Proteomes" id="UP000256257">
    <property type="component" value="Unassembled WGS sequence"/>
</dbReference>
<evidence type="ECO:0000313" key="2">
    <source>
        <dbReference type="Proteomes" id="UP000256257"/>
    </source>
</evidence>
<accession>A0A3D9AUN5</accession>
<gene>
    <name evidence="1" type="ORF">DRF67_17600</name>
</gene>
<proteinExistence type="predicted"/>
<organism evidence="1 2">
    <name type="scientific">Chryseobacterium pennipullorum</name>
    <dbReference type="NCBI Taxonomy" id="2258963"/>
    <lineage>
        <taxon>Bacteria</taxon>
        <taxon>Pseudomonadati</taxon>
        <taxon>Bacteroidota</taxon>
        <taxon>Flavobacteriia</taxon>
        <taxon>Flavobacteriales</taxon>
        <taxon>Weeksellaceae</taxon>
        <taxon>Chryseobacterium group</taxon>
        <taxon>Chryseobacterium</taxon>
    </lineage>
</organism>
<keyword evidence="2" id="KW-1185">Reference proteome</keyword>
<name>A0A3D9AUN5_9FLAO</name>
<dbReference type="AlphaFoldDB" id="A0A3D9AUN5"/>
<protein>
    <submittedName>
        <fullName evidence="1">Uncharacterized protein</fullName>
    </submittedName>
</protein>
<comment type="caution">
    <text evidence="1">The sequence shown here is derived from an EMBL/GenBank/DDBJ whole genome shotgun (WGS) entry which is preliminary data.</text>
</comment>
<dbReference type="OrthoDB" id="1248917at2"/>
<dbReference type="RefSeq" id="WP_115929611.1">
    <property type="nucleotide sequence ID" value="NZ_QNVV01000019.1"/>
</dbReference>
<sequence length="191" mass="21845">MNTGTIILVFITTLLFYGSSKGQKAEEYLSYYQFGLCDSPQIITLKHHKDDTYSATINTHLKKKGTQLEILSETTLYPGTARKMILKLKEAGIDSVNEAYNDEGMAYLDGDALTLQLLRNGKIESFTFPELYPSDQQKMETTPLRLKVQNWLKIIDHEENLKKHFSDVKKGLKRGTYCYDVGINTICFKKK</sequence>
<evidence type="ECO:0000313" key="1">
    <source>
        <dbReference type="EMBL" id="REC44667.1"/>
    </source>
</evidence>
<reference evidence="1 2" key="1">
    <citation type="submission" date="2018-06" db="EMBL/GenBank/DDBJ databases">
        <title>Novel Chryseobacterium species.</title>
        <authorList>
            <person name="Newman J."/>
            <person name="Hugo C."/>
            <person name="Oosthuizen L."/>
            <person name="Charimba G."/>
        </authorList>
    </citation>
    <scope>NUCLEOTIDE SEQUENCE [LARGE SCALE GENOMIC DNA]</scope>
    <source>
        <strain evidence="1 2">7_F195</strain>
    </source>
</reference>